<dbReference type="OrthoDB" id="3261552at2759"/>
<comment type="caution">
    <text evidence="2">The sequence shown here is derived from an EMBL/GenBank/DDBJ whole genome shotgun (WGS) entry which is preliminary data.</text>
</comment>
<dbReference type="Gene3D" id="1.20.1280.50">
    <property type="match status" value="1"/>
</dbReference>
<dbReference type="SUPFAM" id="SSF81383">
    <property type="entry name" value="F-box domain"/>
    <property type="match status" value="1"/>
</dbReference>
<dbReference type="InterPro" id="IPR001810">
    <property type="entry name" value="F-box_dom"/>
</dbReference>
<proteinExistence type="predicted"/>
<organism evidence="2 3">
    <name type="scientific">Cyclocybe aegerita</name>
    <name type="common">Black poplar mushroom</name>
    <name type="synonym">Agrocybe aegerita</name>
    <dbReference type="NCBI Taxonomy" id="1973307"/>
    <lineage>
        <taxon>Eukaryota</taxon>
        <taxon>Fungi</taxon>
        <taxon>Dikarya</taxon>
        <taxon>Basidiomycota</taxon>
        <taxon>Agaricomycotina</taxon>
        <taxon>Agaricomycetes</taxon>
        <taxon>Agaricomycetidae</taxon>
        <taxon>Agaricales</taxon>
        <taxon>Agaricineae</taxon>
        <taxon>Bolbitiaceae</taxon>
        <taxon>Cyclocybe</taxon>
    </lineage>
</organism>
<protein>
    <recommendedName>
        <fullName evidence="1">F-box domain-containing protein</fullName>
    </recommendedName>
</protein>
<feature type="domain" description="F-box" evidence="1">
    <location>
        <begin position="43"/>
        <end position="98"/>
    </location>
</feature>
<dbReference type="Proteomes" id="UP000467700">
    <property type="component" value="Unassembled WGS sequence"/>
</dbReference>
<evidence type="ECO:0000313" key="2">
    <source>
        <dbReference type="EMBL" id="CAA7260967.1"/>
    </source>
</evidence>
<dbReference type="InterPro" id="IPR036047">
    <property type="entry name" value="F-box-like_dom_sf"/>
</dbReference>
<name>A0A8S0XNA1_CYCAE</name>
<sequence length="486" mass="55352">MPRAPRLRRCRRVSDLRQRRLQAVNSNEGIQEEGYEKTTPAWLLPTEVTCAIFEAALGPSPFFTGGQSLPGSEVIAISQVCRTWRDIALDYTPLWTTFAYSDKGPMSNLNQEMVLSRLQLHLDRSGGRPVDLWVDAANSQLSDKLYDAFTEHMGRWRRVALQLNPSSDGVPLRIAQPDLAPNLEAFALANSRPTSISYFPFPNFTLNAPKLDTLRMDFRAFKTWAPTTTITRLDIDQWCHSHSAYLPWSTFLDIISSPALKSLMIRALPGGVMFKAPTSSDMARRVDTNLEDIHCTEVRVAHTMWGFIRSAPRLRTISFFHMGVHRKWDIQEAANRWGLNLFGKDYDLRFPVLKSVSMIDCVVSKLNLECLAKLTPHVVSFGVFAVKTTQGMPIDTLMSREERSVEDIMWPKLDFVRANIKDIKQAQYDSYSKFLLGRSALKKPCTLLLYTPEADRWKEQDVRGWKKLENRGLVHDLGQRVVGQCI</sequence>
<dbReference type="Pfam" id="PF12937">
    <property type="entry name" value="F-box-like"/>
    <property type="match status" value="1"/>
</dbReference>
<dbReference type="AlphaFoldDB" id="A0A8S0XNA1"/>
<keyword evidence="3" id="KW-1185">Reference proteome</keyword>
<evidence type="ECO:0000313" key="3">
    <source>
        <dbReference type="Proteomes" id="UP000467700"/>
    </source>
</evidence>
<gene>
    <name evidence="2" type="ORF">AAE3_LOCUS3322</name>
</gene>
<reference evidence="2 3" key="1">
    <citation type="submission" date="2020-01" db="EMBL/GenBank/DDBJ databases">
        <authorList>
            <person name="Gupta K D."/>
        </authorList>
    </citation>
    <scope>NUCLEOTIDE SEQUENCE [LARGE SCALE GENOMIC DNA]</scope>
</reference>
<dbReference type="EMBL" id="CACVBS010000031">
    <property type="protein sequence ID" value="CAA7260967.1"/>
    <property type="molecule type" value="Genomic_DNA"/>
</dbReference>
<evidence type="ECO:0000259" key="1">
    <source>
        <dbReference type="Pfam" id="PF12937"/>
    </source>
</evidence>
<accession>A0A8S0XNA1</accession>